<dbReference type="InterPro" id="IPR015897">
    <property type="entry name" value="CHK_kinase-like"/>
</dbReference>
<reference evidence="2" key="2">
    <citation type="submission" date="2022-10" db="EMBL/GenBank/DDBJ databases">
        <authorList>
            <consortium name="ENA_rothamsted_submissions"/>
            <consortium name="culmorum"/>
            <person name="King R."/>
        </authorList>
    </citation>
    <scope>NUCLEOTIDE SEQUENCE</scope>
</reference>
<dbReference type="SUPFAM" id="SSF56112">
    <property type="entry name" value="Protein kinase-like (PK-like)"/>
    <property type="match status" value="1"/>
</dbReference>
<dbReference type="EMBL" id="OU895877">
    <property type="protein sequence ID" value="CAG9797627.1"/>
    <property type="molecule type" value="Genomic_DNA"/>
</dbReference>
<dbReference type="PANTHER" id="PTHR11012">
    <property type="entry name" value="PROTEIN KINASE-LIKE DOMAIN-CONTAINING"/>
    <property type="match status" value="1"/>
</dbReference>
<accession>A0A9N9RJK5</accession>
<sequence>MNSISSFFASLDPILFIEILENKLTISREKFTFKSASLASASGKNGNFVSDIYRLSIKFDLPGTDEQAIDVIMKVSFDIVSEIKQLSVFRREQLMYEDMIKSFEGIWTENGHDIIFAPKLYKVTDVPCEIIVLEDLKVDGYQMMSKKDGLDLEQTKLVLSKLAKFHAASAVRLVKDNKVINHCFNRVATHVKHLPDSPIISSMQRLFNKLIQVAQTFSSDYSDKMTQWPLDILMDSYFDVAHPMKCGFMTLIHGDLWTNNILFQEDSDGKSIDVKIIDYQISFWGSPNADLIYLLFTSVMDDVKVKHFDEIIEFYYRELRMSLEMVKYGGYIPTVEELKDDLMDNRMYANQLFPLIIPITRNCSSTNLEIKDLFGGNLTEETLNAVFMDENVLKVIGSWLPFMYERGFLDIKCKENCKAK</sequence>
<evidence type="ECO:0000313" key="2">
    <source>
        <dbReference type="EMBL" id="CAG9797627.1"/>
    </source>
</evidence>
<evidence type="ECO:0000259" key="1">
    <source>
        <dbReference type="SMART" id="SM00587"/>
    </source>
</evidence>
<feature type="domain" description="CHK kinase-like" evidence="1">
    <location>
        <begin position="131"/>
        <end position="325"/>
    </location>
</feature>
<name>A0A9N9RJK5_9DIPT</name>
<dbReference type="Proteomes" id="UP001153620">
    <property type="component" value="Chromosome 1"/>
</dbReference>
<organism evidence="2 3">
    <name type="scientific">Chironomus riparius</name>
    <dbReference type="NCBI Taxonomy" id="315576"/>
    <lineage>
        <taxon>Eukaryota</taxon>
        <taxon>Metazoa</taxon>
        <taxon>Ecdysozoa</taxon>
        <taxon>Arthropoda</taxon>
        <taxon>Hexapoda</taxon>
        <taxon>Insecta</taxon>
        <taxon>Pterygota</taxon>
        <taxon>Neoptera</taxon>
        <taxon>Endopterygota</taxon>
        <taxon>Diptera</taxon>
        <taxon>Nematocera</taxon>
        <taxon>Chironomoidea</taxon>
        <taxon>Chironomidae</taxon>
        <taxon>Chironominae</taxon>
        <taxon>Chironomus</taxon>
    </lineage>
</organism>
<dbReference type="Pfam" id="PF02958">
    <property type="entry name" value="EcKL"/>
    <property type="match status" value="1"/>
</dbReference>
<proteinExistence type="predicted"/>
<dbReference type="InterPro" id="IPR011009">
    <property type="entry name" value="Kinase-like_dom_sf"/>
</dbReference>
<dbReference type="AlphaFoldDB" id="A0A9N9RJK5"/>
<evidence type="ECO:0000313" key="3">
    <source>
        <dbReference type="Proteomes" id="UP001153620"/>
    </source>
</evidence>
<reference evidence="2" key="1">
    <citation type="submission" date="2022-01" db="EMBL/GenBank/DDBJ databases">
        <authorList>
            <person name="King R."/>
        </authorList>
    </citation>
    <scope>NUCLEOTIDE SEQUENCE</scope>
</reference>
<dbReference type="SMART" id="SM00587">
    <property type="entry name" value="CHK"/>
    <property type="match status" value="1"/>
</dbReference>
<dbReference type="InterPro" id="IPR004119">
    <property type="entry name" value="EcKL"/>
</dbReference>
<protein>
    <recommendedName>
        <fullName evidence="1">CHK kinase-like domain-containing protein</fullName>
    </recommendedName>
</protein>
<dbReference type="OrthoDB" id="8250698at2759"/>
<dbReference type="PANTHER" id="PTHR11012:SF56">
    <property type="entry name" value="CHK KINASE-LIKE DOMAIN-CONTAINING PROTEIN-RELATED"/>
    <property type="match status" value="1"/>
</dbReference>
<keyword evidence="3" id="KW-1185">Reference proteome</keyword>
<gene>
    <name evidence="2" type="ORF">CHIRRI_LOCUS616</name>
</gene>
<dbReference type="Gene3D" id="3.90.1200.10">
    <property type="match status" value="1"/>
</dbReference>